<dbReference type="EMBL" id="CP090172">
    <property type="protein sequence ID" value="UJO23135.1"/>
    <property type="molecule type" value="Genomic_DNA"/>
</dbReference>
<reference evidence="2" key="1">
    <citation type="submission" date="2016-10" db="EMBL/GenBank/DDBJ databases">
        <title>Novel effectors identified in the apoplast of Cladosporium fulvum-infected tomato.</title>
        <authorList>
            <person name="Mesarich C.H."/>
            <person name="de Wit P.J.G.M."/>
        </authorList>
    </citation>
    <scope>NUCLEOTIDE SEQUENCE</scope>
    <source>
        <strain evidence="2">0WU</strain>
    </source>
</reference>
<keyword evidence="4" id="KW-1185">Reference proteome</keyword>
<protein>
    <submittedName>
        <fullName evidence="2">Putative effector 17</fullName>
    </submittedName>
</protein>
<reference evidence="3" key="3">
    <citation type="journal article" date="2022" name="Microb. Genom.">
        <title>A chromosome-scale genome assembly of the tomato pathogen Cladosporium fulvum reveals a compartmentalized genome architecture and the presence of a dispensable chromosome.</title>
        <authorList>
            <person name="Zaccaron A.Z."/>
            <person name="Chen L.H."/>
            <person name="Samaras A."/>
            <person name="Stergiopoulos I."/>
        </authorList>
    </citation>
    <scope>NUCLEOTIDE SEQUENCE</scope>
    <source>
        <strain evidence="3">Race5_Kim</strain>
    </source>
</reference>
<organism evidence="2">
    <name type="scientific">Passalora fulva</name>
    <name type="common">Tomato leaf mold</name>
    <name type="synonym">Cladosporium fulvum</name>
    <dbReference type="NCBI Taxonomy" id="5499"/>
    <lineage>
        <taxon>Eukaryota</taxon>
        <taxon>Fungi</taxon>
        <taxon>Dikarya</taxon>
        <taxon>Ascomycota</taxon>
        <taxon>Pezizomycotina</taxon>
        <taxon>Dothideomycetes</taxon>
        <taxon>Dothideomycetidae</taxon>
        <taxon>Mycosphaerellales</taxon>
        <taxon>Mycosphaerellaceae</taxon>
        <taxon>Fulvia</taxon>
    </lineage>
</organism>
<feature type="chain" id="PRO_5040573421" evidence="1">
    <location>
        <begin position="20"/>
        <end position="92"/>
    </location>
</feature>
<reference evidence="3" key="2">
    <citation type="submission" date="2021-12" db="EMBL/GenBank/DDBJ databases">
        <authorList>
            <person name="Zaccaron A."/>
            <person name="Stergiopoulos I."/>
        </authorList>
    </citation>
    <scope>NUCLEOTIDE SEQUENCE</scope>
    <source>
        <strain evidence="3">Race5_Kim</strain>
    </source>
</reference>
<sequence>MRHTLTACFLAYALGSAYAGPIAAVPADPHNDRWQTCYWHGSCSKHQQPYSCLQHPDFPGCPAEMTGCDADCCSYWTGFQNPVGYGHGCSPS</sequence>
<dbReference type="AlphaFoldDB" id="A0A1P8YXI9"/>
<evidence type="ECO:0000256" key="1">
    <source>
        <dbReference type="SAM" id="SignalP"/>
    </source>
</evidence>
<dbReference type="EMBL" id="KX943049">
    <property type="protein sequence ID" value="AQA29220.1"/>
    <property type="molecule type" value="Genomic_DNA"/>
</dbReference>
<evidence type="ECO:0000313" key="3">
    <source>
        <dbReference type="EMBL" id="UJO23135.1"/>
    </source>
</evidence>
<keyword evidence="1" id="KW-0732">Signal</keyword>
<gene>
    <name evidence="2" type="primary">CE17</name>
    <name evidence="3" type="ORF">CLAFUR5_14680</name>
</gene>
<feature type="signal peptide" evidence="1">
    <location>
        <begin position="1"/>
        <end position="19"/>
    </location>
</feature>
<evidence type="ECO:0000313" key="4">
    <source>
        <dbReference type="Proteomes" id="UP000756132"/>
    </source>
</evidence>
<proteinExistence type="predicted"/>
<evidence type="ECO:0000313" key="2">
    <source>
        <dbReference type="EMBL" id="AQA29220.1"/>
    </source>
</evidence>
<dbReference type="Proteomes" id="UP000756132">
    <property type="component" value="Chromosome 10"/>
</dbReference>
<name>A0A1P8YXI9_PASFU</name>
<accession>A0A1P8YXI9</accession>